<keyword evidence="3" id="KW-1185">Reference proteome</keyword>
<dbReference type="AlphaFoldDB" id="A0AAN6LSN3"/>
<evidence type="ECO:0000313" key="2">
    <source>
        <dbReference type="EMBL" id="KAK3203069.1"/>
    </source>
</evidence>
<feature type="compositionally biased region" description="Polar residues" evidence="1">
    <location>
        <begin position="143"/>
        <end position="154"/>
    </location>
</feature>
<feature type="region of interest" description="Disordered" evidence="1">
    <location>
        <begin position="1"/>
        <end position="154"/>
    </location>
</feature>
<comment type="caution">
    <text evidence="2">The sequence shown here is derived from an EMBL/GenBank/DDBJ whole genome shotgun (WGS) entry which is preliminary data.</text>
</comment>
<gene>
    <name evidence="2" type="ORF">GRF29_112g138526</name>
</gene>
<protein>
    <submittedName>
        <fullName evidence="2">Uncharacterized protein</fullName>
    </submittedName>
</protein>
<sequence>MAGPGLQLFPPPPRPRQASPNSKQLRAKPPSPEPGHVERMDSAADFHDLVIQVNSVPVAPENDSIPPPPPPPPPAPRATVTAPARAHLPVLTLQTPPQHQRPGPPPRPKEGFPSQQRSPPRRNPDRRAQSPPVPVQEYIYRDQTASPELNRTASPAFSTAETLVRANSTAQRNMTPQPEAPMRSIFPVFDPTKSLSQQAYKPTQASPTHIPRTQISRSPYSPDLYVPHNNIASSGPASPPPKPFFTPSHLLDNLWVAANGQAEPAVQLYTLRMHRATAANPTITFGTTPSLPFYSLAQSNLAGDHSVQSIMNELLIQRHHPTQPRVLPIAQLDLITPPSTHSSPMGNPQEPVSLLTSIFPKLAALQALDAAANSPAASHIAVMDPGATSPAAQRLAEDVLAGAASRECCALTYTRDPPAPQTNPWAHQMQPDGTYELHHPTLGTFPIQLEGDCSVINRPSTRPITAIYGHNMSPTPQNLAQKPASITILNPYILSPSSPLHPSSPLRPPPRIDSLANRPTSITPSEMSLAQLPTTTDASPSDALLARLDFANDALTLNLGALTRFGNPFLVDVTCAALLSVAVAEAQRSRASRHSSRENFFAAPPVERVDPSANDISDARAFSEAFRDGFHAVGGKVKVPGRPAEAVRKWSSKSRSSSKSRGGSFDKDIELGEWYGQDKGVTKVGVKEKKRKEKEKEKDGLPFVARAIISVLTFAFKAAVFVMKVVIKIVAGVVVMITRNFGRL</sequence>
<evidence type="ECO:0000313" key="3">
    <source>
        <dbReference type="Proteomes" id="UP001280581"/>
    </source>
</evidence>
<feature type="compositionally biased region" description="Pro residues" evidence="1">
    <location>
        <begin position="65"/>
        <end position="76"/>
    </location>
</feature>
<feature type="compositionally biased region" description="Basic and acidic residues" evidence="1">
    <location>
        <begin position="35"/>
        <end position="48"/>
    </location>
</feature>
<dbReference type="Proteomes" id="UP001280581">
    <property type="component" value="Unassembled WGS sequence"/>
</dbReference>
<feature type="region of interest" description="Disordered" evidence="1">
    <location>
        <begin position="499"/>
        <end position="522"/>
    </location>
</feature>
<proteinExistence type="predicted"/>
<feature type="compositionally biased region" description="Low complexity" evidence="1">
    <location>
        <begin position="77"/>
        <end position="86"/>
    </location>
</feature>
<evidence type="ECO:0000256" key="1">
    <source>
        <dbReference type="SAM" id="MobiDB-lite"/>
    </source>
</evidence>
<accession>A0AAN6LSN3</accession>
<organism evidence="2 3">
    <name type="scientific">Pseudopithomyces chartarum</name>
    <dbReference type="NCBI Taxonomy" id="1892770"/>
    <lineage>
        <taxon>Eukaryota</taxon>
        <taxon>Fungi</taxon>
        <taxon>Dikarya</taxon>
        <taxon>Ascomycota</taxon>
        <taxon>Pezizomycotina</taxon>
        <taxon>Dothideomycetes</taxon>
        <taxon>Pleosporomycetidae</taxon>
        <taxon>Pleosporales</taxon>
        <taxon>Massarineae</taxon>
        <taxon>Didymosphaeriaceae</taxon>
        <taxon>Pseudopithomyces</taxon>
    </lineage>
</organism>
<dbReference type="EMBL" id="WVTA01000011">
    <property type="protein sequence ID" value="KAK3203069.1"/>
    <property type="molecule type" value="Genomic_DNA"/>
</dbReference>
<name>A0AAN6LSN3_9PLEO</name>
<reference evidence="2 3" key="1">
    <citation type="submission" date="2021-02" db="EMBL/GenBank/DDBJ databases">
        <title>Genome assembly of Pseudopithomyces chartarum.</title>
        <authorList>
            <person name="Jauregui R."/>
            <person name="Singh J."/>
            <person name="Voisey C."/>
        </authorList>
    </citation>
    <scope>NUCLEOTIDE SEQUENCE [LARGE SCALE GENOMIC DNA]</scope>
    <source>
        <strain evidence="2 3">AGR01</strain>
    </source>
</reference>